<dbReference type="EMBL" id="HACG01035222">
    <property type="protein sequence ID" value="CEK82087.1"/>
    <property type="molecule type" value="Transcribed_RNA"/>
</dbReference>
<sequence>MSTHKMELWYQEQLQKNEYQRRKSIEQGVQKILTSPPNISLRYSEGKEEEL</sequence>
<evidence type="ECO:0000313" key="1">
    <source>
        <dbReference type="EMBL" id="CEK82087.1"/>
    </source>
</evidence>
<organism evidence="1">
    <name type="scientific">Arion vulgaris</name>
    <dbReference type="NCBI Taxonomy" id="1028688"/>
    <lineage>
        <taxon>Eukaryota</taxon>
        <taxon>Metazoa</taxon>
        <taxon>Spiralia</taxon>
        <taxon>Lophotrochozoa</taxon>
        <taxon>Mollusca</taxon>
        <taxon>Gastropoda</taxon>
        <taxon>Heterobranchia</taxon>
        <taxon>Euthyneura</taxon>
        <taxon>Panpulmonata</taxon>
        <taxon>Eupulmonata</taxon>
        <taxon>Stylommatophora</taxon>
        <taxon>Helicina</taxon>
        <taxon>Arionoidea</taxon>
        <taxon>Arionidae</taxon>
        <taxon>Arion</taxon>
    </lineage>
</organism>
<accession>A0A0B7AN86</accession>
<dbReference type="AlphaFoldDB" id="A0A0B7AN86"/>
<reference evidence="1" key="1">
    <citation type="submission" date="2014-12" db="EMBL/GenBank/DDBJ databases">
        <title>Insight into the proteome of Arion vulgaris.</title>
        <authorList>
            <person name="Aradska J."/>
            <person name="Bulat T."/>
            <person name="Smidak R."/>
            <person name="Sarate P."/>
            <person name="Gangsoo J."/>
            <person name="Sialana F."/>
            <person name="Bilban M."/>
            <person name="Lubec G."/>
        </authorList>
    </citation>
    <scope>NUCLEOTIDE SEQUENCE</scope>
    <source>
        <tissue evidence="1">Skin</tissue>
    </source>
</reference>
<proteinExistence type="predicted"/>
<protein>
    <submittedName>
        <fullName evidence="1">Uncharacterized protein</fullName>
    </submittedName>
</protein>
<name>A0A0B7AN86_9EUPU</name>
<gene>
    <name evidence="1" type="primary">ORF129559</name>
</gene>